<keyword evidence="6" id="KW-0865">Zymogen</keyword>
<feature type="compositionally biased region" description="Low complexity" evidence="8">
    <location>
        <begin position="155"/>
        <end position="238"/>
    </location>
</feature>
<keyword evidence="2" id="KW-0812">Transmembrane</keyword>
<evidence type="ECO:0000256" key="5">
    <source>
        <dbReference type="ARBA" id="ARBA00023136"/>
    </source>
</evidence>
<keyword evidence="3 9" id="KW-0732">Signal</keyword>
<name>A0ABR4FTU1_9EURO</name>
<evidence type="ECO:0000256" key="8">
    <source>
        <dbReference type="SAM" id="MobiDB-lite"/>
    </source>
</evidence>
<evidence type="ECO:0000256" key="4">
    <source>
        <dbReference type="ARBA" id="ARBA00022989"/>
    </source>
</evidence>
<dbReference type="InterPro" id="IPR051836">
    <property type="entry name" value="Kremen_rcpt"/>
</dbReference>
<feature type="signal peptide" evidence="9">
    <location>
        <begin position="1"/>
        <end position="21"/>
    </location>
</feature>
<keyword evidence="4" id="KW-1133">Transmembrane helix</keyword>
<comment type="subcellular location">
    <subcellularLocation>
        <location evidence="1">Membrane</location>
        <topology evidence="1">Single-pass membrane protein</topology>
    </subcellularLocation>
</comment>
<dbReference type="InterPro" id="IPR002889">
    <property type="entry name" value="WSC_carb-bd"/>
</dbReference>
<evidence type="ECO:0000256" key="7">
    <source>
        <dbReference type="ARBA" id="ARBA00023180"/>
    </source>
</evidence>
<dbReference type="Proteomes" id="UP001610563">
    <property type="component" value="Unassembled WGS sequence"/>
</dbReference>
<dbReference type="InterPro" id="IPR036852">
    <property type="entry name" value="Peptidase_S8/S53_dom_sf"/>
</dbReference>
<evidence type="ECO:0000256" key="2">
    <source>
        <dbReference type="ARBA" id="ARBA00022692"/>
    </source>
</evidence>
<feature type="region of interest" description="Disordered" evidence="8">
    <location>
        <begin position="537"/>
        <end position="557"/>
    </location>
</feature>
<protein>
    <recommendedName>
        <fullName evidence="10">WSC domain-containing protein</fullName>
    </recommendedName>
</protein>
<dbReference type="PANTHER" id="PTHR24269">
    <property type="entry name" value="KREMEN PROTEIN"/>
    <property type="match status" value="1"/>
</dbReference>
<accession>A0ABR4FTU1</accession>
<keyword evidence="7" id="KW-0325">Glycoprotein</keyword>
<dbReference type="SMART" id="SM00321">
    <property type="entry name" value="WSC"/>
    <property type="match status" value="1"/>
</dbReference>
<keyword evidence="12" id="KW-1185">Reference proteome</keyword>
<dbReference type="Pfam" id="PF01822">
    <property type="entry name" value="WSC"/>
    <property type="match status" value="1"/>
</dbReference>
<dbReference type="PROSITE" id="PS51212">
    <property type="entry name" value="WSC"/>
    <property type="match status" value="1"/>
</dbReference>
<organism evidence="11 12">
    <name type="scientific">Aspergillus keveii</name>
    <dbReference type="NCBI Taxonomy" id="714993"/>
    <lineage>
        <taxon>Eukaryota</taxon>
        <taxon>Fungi</taxon>
        <taxon>Dikarya</taxon>
        <taxon>Ascomycota</taxon>
        <taxon>Pezizomycotina</taxon>
        <taxon>Eurotiomycetes</taxon>
        <taxon>Eurotiomycetidae</taxon>
        <taxon>Eurotiales</taxon>
        <taxon>Aspergillaceae</taxon>
        <taxon>Aspergillus</taxon>
        <taxon>Aspergillus subgen. Nidulantes</taxon>
    </lineage>
</organism>
<dbReference type="SUPFAM" id="SSF52743">
    <property type="entry name" value="Subtilisin-like"/>
    <property type="match status" value="1"/>
</dbReference>
<proteinExistence type="predicted"/>
<reference evidence="11 12" key="1">
    <citation type="submission" date="2024-07" db="EMBL/GenBank/DDBJ databases">
        <title>Section-level genome sequencing and comparative genomics of Aspergillus sections Usti and Cavernicolus.</title>
        <authorList>
            <consortium name="Lawrence Berkeley National Laboratory"/>
            <person name="Nybo J.L."/>
            <person name="Vesth T.C."/>
            <person name="Theobald S."/>
            <person name="Frisvad J.C."/>
            <person name="Larsen T.O."/>
            <person name="Kjaerboelling I."/>
            <person name="Rothschild-Mancinelli K."/>
            <person name="Lyhne E.K."/>
            <person name="Kogle M.E."/>
            <person name="Barry K."/>
            <person name="Clum A."/>
            <person name="Na H."/>
            <person name="Ledsgaard L."/>
            <person name="Lin J."/>
            <person name="Lipzen A."/>
            <person name="Kuo A."/>
            <person name="Riley R."/>
            <person name="Mondo S."/>
            <person name="Labutti K."/>
            <person name="Haridas S."/>
            <person name="Pangalinan J."/>
            <person name="Salamov A.A."/>
            <person name="Simmons B.A."/>
            <person name="Magnuson J.K."/>
            <person name="Chen J."/>
            <person name="Drula E."/>
            <person name="Henrissat B."/>
            <person name="Wiebenga A."/>
            <person name="Lubbers R.J."/>
            <person name="Gomes A.C."/>
            <person name="Makela M.R."/>
            <person name="Stajich J."/>
            <person name="Grigoriev I.V."/>
            <person name="Mortensen U.H."/>
            <person name="De Vries R.P."/>
            <person name="Baker S.E."/>
            <person name="Andersen M.R."/>
        </authorList>
    </citation>
    <scope>NUCLEOTIDE SEQUENCE [LARGE SCALE GENOMIC DNA]</scope>
    <source>
        <strain evidence="11 12">CBS 209.92</strain>
    </source>
</reference>
<gene>
    <name evidence="11" type="ORF">BJX66DRAFT_346649</name>
</gene>
<keyword evidence="5" id="KW-0472">Membrane</keyword>
<dbReference type="Gene3D" id="3.40.50.200">
    <property type="entry name" value="Peptidase S8/S53 domain"/>
    <property type="match status" value="1"/>
</dbReference>
<dbReference type="EMBL" id="JBFTWV010000112">
    <property type="protein sequence ID" value="KAL2786675.1"/>
    <property type="molecule type" value="Genomic_DNA"/>
</dbReference>
<feature type="domain" description="WSC" evidence="10">
    <location>
        <begin position="244"/>
        <end position="337"/>
    </location>
</feature>
<evidence type="ECO:0000256" key="3">
    <source>
        <dbReference type="ARBA" id="ARBA00022729"/>
    </source>
</evidence>
<evidence type="ECO:0000313" key="12">
    <source>
        <dbReference type="Proteomes" id="UP001610563"/>
    </source>
</evidence>
<sequence length="1109" mass="118058">MALYGAVTLLCGLGLLVPSSASPLRAPLSVPNNVRRATSSEDPSCPDGFFCKQSSCPDGVLCPSGETCLNFEGNFACAPPGLQWCALNPTTLQGVGCESGLCWFASLVLHGNCYTSDAVCCEFPSIQCSIGAACNVCSPGLTCGDNQCIGGSDPSSSSTTTSSTTTTIPPVITTSSTTTSRTTSTTATTTTSTRSSTTTTTSQSTTTMTATTTTTTGHQSTSTSSRTTTTSASSAPTQPARVGTFSLIGCYSDQVDPRVLVVDSREDSTGMTVEACVALAKDGSWRYAGVEYSSQCFVGNQMHGGTPFSSSDCNMPCSGNVNETCGGGNRVQIYSDSTWEDPTYEELADAVHQYNASVWQALQVIEDYRGHLETLQDILQSAESAKVKRAGEYEEIELRLLGDRSAANEASTSLAAAKENGNRVLTLGRRLDTINEADPSVPQYAFDDWDHAVNSLEDQLLDVIRDLNDNVAELSNAISSGIIPAIDAAASIARVDITINAIGLPVSAGVTASGIFLVLATLAALFESNGTPITTTAMPSTTTTMSSTTTTSSSTSCAASATTSPVIIMTVEGTTVDEFEEFVATLPKDPDALQFTESWQPNFIYIGTVDQCTAEKFNNNPSIDAWNVDGLMELDSNDDTLTSDTSATKRSYGHTFEEADNWENVNNEWTDGNTTTKYAQLHRRVEPTANSRFQLQQNSPNHLKWLSQVSRYTNLDGDYFSFDDLIYNDPPASSTNPADRPIVYLIDSAFLAGHEAFAGSIVGGFGVDDVGGRITGLTFVPRNDHGTCMASLAVGQYHSMGKKARLVPVELVISKAGVIRELRTRRAAFVFREIYRHIINNGGKQNAVISMSFGAPREAFEWGSGGLIPALQPKRDIFDRFLSWFYDVGVSVVCSAGNDQTHQRPAEQLDLSYFLPRGKGGSDTPLIVVGNSFYNNTRHPDSQYGDSGGLGILSLYNVGTNVDCATIKYTTGDKPLPIVNEVSSYRIQPAGTSQATAITAGMIAYYLSQPDLKARFLANGPGQMPMAIKSYLRTIAVRYKGAASPADGIPRAALGDVIPCVGGTAGRPPIADLELDLPTSADPRTFATTQVTDGEAVMISPLPQCWSLE</sequence>
<evidence type="ECO:0000259" key="10">
    <source>
        <dbReference type="PROSITE" id="PS51212"/>
    </source>
</evidence>
<evidence type="ECO:0000256" key="1">
    <source>
        <dbReference type="ARBA" id="ARBA00004167"/>
    </source>
</evidence>
<comment type="caution">
    <text evidence="11">The sequence shown here is derived from an EMBL/GenBank/DDBJ whole genome shotgun (WGS) entry which is preliminary data.</text>
</comment>
<evidence type="ECO:0000313" key="11">
    <source>
        <dbReference type="EMBL" id="KAL2786675.1"/>
    </source>
</evidence>
<feature type="chain" id="PRO_5047287725" description="WSC domain-containing protein" evidence="9">
    <location>
        <begin position="22"/>
        <end position="1109"/>
    </location>
</feature>
<evidence type="ECO:0000256" key="9">
    <source>
        <dbReference type="SAM" id="SignalP"/>
    </source>
</evidence>
<evidence type="ECO:0000256" key="6">
    <source>
        <dbReference type="ARBA" id="ARBA00023145"/>
    </source>
</evidence>
<feature type="region of interest" description="Disordered" evidence="8">
    <location>
        <begin position="153"/>
        <end position="239"/>
    </location>
</feature>
<dbReference type="PANTHER" id="PTHR24269:SF16">
    <property type="entry name" value="PROTEIN SLG1"/>
    <property type="match status" value="1"/>
</dbReference>